<comment type="caution">
    <text evidence="1">The sequence shown here is derived from an EMBL/GenBank/DDBJ whole genome shotgun (WGS) entry which is preliminary data.</text>
</comment>
<organism evidence="1">
    <name type="scientific">bioreactor metagenome</name>
    <dbReference type="NCBI Taxonomy" id="1076179"/>
    <lineage>
        <taxon>unclassified sequences</taxon>
        <taxon>metagenomes</taxon>
        <taxon>ecological metagenomes</taxon>
    </lineage>
</organism>
<gene>
    <name evidence="1" type="ORF">SDC9_149067</name>
</gene>
<dbReference type="EMBL" id="VSSQ01047836">
    <property type="protein sequence ID" value="MPN01855.1"/>
    <property type="molecule type" value="Genomic_DNA"/>
</dbReference>
<protein>
    <submittedName>
        <fullName evidence="1">Uncharacterized protein</fullName>
    </submittedName>
</protein>
<reference evidence="1" key="1">
    <citation type="submission" date="2019-08" db="EMBL/GenBank/DDBJ databases">
        <authorList>
            <person name="Kucharzyk K."/>
            <person name="Murdoch R.W."/>
            <person name="Higgins S."/>
            <person name="Loffler F."/>
        </authorList>
    </citation>
    <scope>NUCLEOTIDE SEQUENCE</scope>
</reference>
<accession>A0A645EIL1</accession>
<evidence type="ECO:0000313" key="1">
    <source>
        <dbReference type="EMBL" id="MPN01855.1"/>
    </source>
</evidence>
<sequence>MQNIDKKRYAPAGHTASFINTIVSLPEHFSIKDSPILLSASEHPHEVELAAIYVR</sequence>
<name>A0A645EIL1_9ZZZZ</name>
<dbReference type="AlphaFoldDB" id="A0A645EIL1"/>
<proteinExistence type="predicted"/>